<dbReference type="InterPro" id="IPR013325">
    <property type="entry name" value="RNA_pol_sigma_r2"/>
</dbReference>
<dbReference type="SUPFAM" id="SSF88659">
    <property type="entry name" value="Sigma3 and sigma4 domains of RNA polymerase sigma factors"/>
    <property type="match status" value="1"/>
</dbReference>
<dbReference type="Pfam" id="PF04542">
    <property type="entry name" value="Sigma70_r2"/>
    <property type="match status" value="1"/>
</dbReference>
<proteinExistence type="inferred from homology"/>
<evidence type="ECO:0000313" key="9">
    <source>
        <dbReference type="Proteomes" id="UP000663505"/>
    </source>
</evidence>
<dbReference type="InterPro" id="IPR014284">
    <property type="entry name" value="RNA_pol_sigma-70_dom"/>
</dbReference>
<dbReference type="InterPro" id="IPR007627">
    <property type="entry name" value="RNA_pol_sigma70_r2"/>
</dbReference>
<accession>A0A9X7W1X4</accession>
<dbReference type="NCBIfam" id="TIGR02937">
    <property type="entry name" value="sigma70-ECF"/>
    <property type="match status" value="1"/>
</dbReference>
<dbReference type="RefSeq" id="WP_206658067.1">
    <property type="nucleotide sequence ID" value="NZ_CP071182.1"/>
</dbReference>
<reference evidence="8 9" key="1">
    <citation type="submission" date="2021-02" db="EMBL/GenBank/DDBJ databases">
        <title>Alicyclobacillus curvatus sp. nov. and Alicyclobacillus mengziensis sp. nov., two acidophilic bacteria isolated from acid mine drainage.</title>
        <authorList>
            <person name="Huang Y."/>
        </authorList>
    </citation>
    <scope>NUCLEOTIDE SEQUENCE [LARGE SCALE GENOMIC DNA]</scope>
    <source>
        <strain evidence="8 9">S30H14</strain>
    </source>
</reference>
<dbReference type="KEGG" id="afx:JZ786_07260"/>
<evidence type="ECO:0000259" key="6">
    <source>
        <dbReference type="Pfam" id="PF04542"/>
    </source>
</evidence>
<keyword evidence="3" id="KW-0731">Sigma factor</keyword>
<dbReference type="PANTHER" id="PTHR43133:SF8">
    <property type="entry name" value="RNA POLYMERASE SIGMA FACTOR HI_1459-RELATED"/>
    <property type="match status" value="1"/>
</dbReference>
<dbReference type="CDD" id="cd06171">
    <property type="entry name" value="Sigma70_r4"/>
    <property type="match status" value="1"/>
</dbReference>
<dbReference type="GO" id="GO:0016987">
    <property type="term" value="F:sigma factor activity"/>
    <property type="evidence" value="ECO:0007669"/>
    <property type="project" value="UniProtKB-KW"/>
</dbReference>
<dbReference type="InterPro" id="IPR036388">
    <property type="entry name" value="WH-like_DNA-bd_sf"/>
</dbReference>
<evidence type="ECO:0000259" key="7">
    <source>
        <dbReference type="Pfam" id="PF08281"/>
    </source>
</evidence>
<evidence type="ECO:0000256" key="1">
    <source>
        <dbReference type="ARBA" id="ARBA00010641"/>
    </source>
</evidence>
<dbReference type="Gene3D" id="1.10.10.10">
    <property type="entry name" value="Winged helix-like DNA-binding domain superfamily/Winged helix DNA-binding domain"/>
    <property type="match status" value="1"/>
</dbReference>
<keyword evidence="9" id="KW-1185">Reference proteome</keyword>
<feature type="domain" description="RNA polymerase sigma-70 region 2" evidence="6">
    <location>
        <begin position="14"/>
        <end position="80"/>
    </location>
</feature>
<comment type="similarity">
    <text evidence="1">Belongs to the sigma-70 factor family. ECF subfamily.</text>
</comment>
<dbReference type="Proteomes" id="UP000663505">
    <property type="component" value="Chromosome"/>
</dbReference>
<name>A0A9X7W1X4_9BACL</name>
<dbReference type="Gene3D" id="1.10.1740.10">
    <property type="match status" value="1"/>
</dbReference>
<dbReference type="InterPro" id="IPR039425">
    <property type="entry name" value="RNA_pol_sigma-70-like"/>
</dbReference>
<feature type="domain" description="RNA polymerase sigma factor 70 region 4 type 2" evidence="7">
    <location>
        <begin position="105"/>
        <end position="156"/>
    </location>
</feature>
<dbReference type="InterPro" id="IPR013324">
    <property type="entry name" value="RNA_pol_sigma_r3/r4-like"/>
</dbReference>
<keyword evidence="5" id="KW-0804">Transcription</keyword>
<evidence type="ECO:0000256" key="5">
    <source>
        <dbReference type="ARBA" id="ARBA00023163"/>
    </source>
</evidence>
<organism evidence="8 9">
    <name type="scientific">Alicyclobacillus mengziensis</name>
    <dbReference type="NCBI Taxonomy" id="2931921"/>
    <lineage>
        <taxon>Bacteria</taxon>
        <taxon>Bacillati</taxon>
        <taxon>Bacillota</taxon>
        <taxon>Bacilli</taxon>
        <taxon>Bacillales</taxon>
        <taxon>Alicyclobacillaceae</taxon>
        <taxon>Alicyclobacillus</taxon>
    </lineage>
</organism>
<dbReference type="AlphaFoldDB" id="A0A9X7W1X4"/>
<protein>
    <submittedName>
        <fullName evidence="8">RNA polymerase sigma factor</fullName>
    </submittedName>
</protein>
<evidence type="ECO:0000313" key="8">
    <source>
        <dbReference type="EMBL" id="QSO48750.1"/>
    </source>
</evidence>
<evidence type="ECO:0000256" key="2">
    <source>
        <dbReference type="ARBA" id="ARBA00023015"/>
    </source>
</evidence>
<keyword evidence="4" id="KW-0238">DNA-binding</keyword>
<keyword evidence="2" id="KW-0805">Transcription regulation</keyword>
<gene>
    <name evidence="8" type="ORF">JZ786_07260</name>
</gene>
<dbReference type="GO" id="GO:0003677">
    <property type="term" value="F:DNA binding"/>
    <property type="evidence" value="ECO:0007669"/>
    <property type="project" value="UniProtKB-KW"/>
</dbReference>
<evidence type="ECO:0000256" key="3">
    <source>
        <dbReference type="ARBA" id="ARBA00023082"/>
    </source>
</evidence>
<sequence length="171" mass="20282">MDSEPSMQQEIESLYEMYAHDVYRFARYTLGDSMVASDVVQEVFLRAIRSWQKFRNDANRKTWLLAIARNYMYDYLRQKKKWEMSEEHPEPFVRDPTFSVDNTLALEDSLMALKKTYRQVFVLRHIEDLSVSQTAKILGWSESKVRTTDYRAVRKLQHDLAPDFQGGEIVK</sequence>
<dbReference type="SUPFAM" id="SSF88946">
    <property type="entry name" value="Sigma2 domain of RNA polymerase sigma factors"/>
    <property type="match status" value="1"/>
</dbReference>
<dbReference type="GO" id="GO:0006352">
    <property type="term" value="P:DNA-templated transcription initiation"/>
    <property type="evidence" value="ECO:0007669"/>
    <property type="project" value="InterPro"/>
</dbReference>
<dbReference type="PANTHER" id="PTHR43133">
    <property type="entry name" value="RNA POLYMERASE ECF-TYPE SIGMA FACTO"/>
    <property type="match status" value="1"/>
</dbReference>
<dbReference type="Pfam" id="PF08281">
    <property type="entry name" value="Sigma70_r4_2"/>
    <property type="match status" value="1"/>
</dbReference>
<evidence type="ECO:0000256" key="4">
    <source>
        <dbReference type="ARBA" id="ARBA00023125"/>
    </source>
</evidence>
<dbReference type="EMBL" id="CP071182">
    <property type="protein sequence ID" value="QSO48750.1"/>
    <property type="molecule type" value="Genomic_DNA"/>
</dbReference>
<dbReference type="InterPro" id="IPR013249">
    <property type="entry name" value="RNA_pol_sigma70_r4_t2"/>
</dbReference>